<dbReference type="Gene3D" id="3.30.1240.10">
    <property type="match status" value="1"/>
</dbReference>
<dbReference type="Pfam" id="PF08282">
    <property type="entry name" value="Hydrolase_3"/>
    <property type="match status" value="1"/>
</dbReference>
<sequence length="268" mass="30182">MFKLIAIDMDGTLLRSDHTVSQYTKDILKKFSDNGTRIVISTGRPLNAVIHYINDIGIFSDDDFVICNNGASIYSIKDFSPIYSNYMDTNICKEIFDLGKSFNVAIEAFSHDFSIASEKHNDFDNGDNNDLPLKVHYVDTSNDLDSFDNLFKIMFVADEDKIDEIIPLIPSQYLENYNAIHSLPKIFEFLNKDCGKGFAISNLCKILNININDVVSFGDAPNDVDMIKMCGTGVAMGNAYDEIKEIANFITKNNDEDGVAYFLEQYLT</sequence>
<name>A0A174GUC1_9CLOT</name>
<dbReference type="InterPro" id="IPR006379">
    <property type="entry name" value="HAD-SF_hydro_IIB"/>
</dbReference>
<protein>
    <submittedName>
        <fullName evidence="1">Cof family hydrolase</fullName>
        <ecNumber evidence="1">3.1.3.-</ecNumber>
    </submittedName>
</protein>
<dbReference type="SFLD" id="SFLDG01144">
    <property type="entry name" value="C2.B.4:_PGP_Like"/>
    <property type="match status" value="1"/>
</dbReference>
<dbReference type="SUPFAM" id="SSF56784">
    <property type="entry name" value="HAD-like"/>
    <property type="match status" value="1"/>
</dbReference>
<dbReference type="InterPro" id="IPR036412">
    <property type="entry name" value="HAD-like_sf"/>
</dbReference>
<gene>
    <name evidence="1" type="primary">yidA_3</name>
    <name evidence="1" type="ORF">ERS852471_01996</name>
</gene>
<dbReference type="EC" id="3.1.3.-" evidence="1"/>
<dbReference type="NCBIfam" id="TIGR00099">
    <property type="entry name" value="Cof-subfamily"/>
    <property type="match status" value="1"/>
</dbReference>
<dbReference type="SFLD" id="SFLDG01140">
    <property type="entry name" value="C2.B:_Phosphomannomutase_and_P"/>
    <property type="match status" value="1"/>
</dbReference>
<dbReference type="GO" id="GO:0005829">
    <property type="term" value="C:cytosol"/>
    <property type="evidence" value="ECO:0007669"/>
    <property type="project" value="TreeGrafter"/>
</dbReference>
<dbReference type="RefSeq" id="WP_055266153.1">
    <property type="nucleotide sequence ID" value="NZ_CABIXQ010000012.1"/>
</dbReference>
<reference evidence="1 2" key="1">
    <citation type="submission" date="2015-09" db="EMBL/GenBank/DDBJ databases">
        <authorList>
            <consortium name="Pathogen Informatics"/>
        </authorList>
    </citation>
    <scope>NUCLEOTIDE SEQUENCE [LARGE SCALE GENOMIC DNA]</scope>
    <source>
        <strain evidence="1 2">2789STDY5834856</strain>
    </source>
</reference>
<proteinExistence type="predicted"/>
<organism evidence="1 2">
    <name type="scientific">Clostridium disporicum</name>
    <dbReference type="NCBI Taxonomy" id="84024"/>
    <lineage>
        <taxon>Bacteria</taxon>
        <taxon>Bacillati</taxon>
        <taxon>Bacillota</taxon>
        <taxon>Clostridia</taxon>
        <taxon>Eubacteriales</taxon>
        <taxon>Clostridiaceae</taxon>
        <taxon>Clostridium</taxon>
    </lineage>
</organism>
<dbReference type="Gene3D" id="3.40.50.1000">
    <property type="entry name" value="HAD superfamily/HAD-like"/>
    <property type="match status" value="1"/>
</dbReference>
<dbReference type="PANTHER" id="PTHR10000">
    <property type="entry name" value="PHOSPHOSERINE PHOSPHATASE"/>
    <property type="match status" value="1"/>
</dbReference>
<dbReference type="NCBIfam" id="TIGR01484">
    <property type="entry name" value="HAD-SF-IIB"/>
    <property type="match status" value="1"/>
</dbReference>
<dbReference type="GO" id="GO:0016791">
    <property type="term" value="F:phosphatase activity"/>
    <property type="evidence" value="ECO:0007669"/>
    <property type="project" value="TreeGrafter"/>
</dbReference>
<dbReference type="EMBL" id="CYZX01000012">
    <property type="protein sequence ID" value="CUO66123.1"/>
    <property type="molecule type" value="Genomic_DNA"/>
</dbReference>
<dbReference type="SFLD" id="SFLDS00003">
    <property type="entry name" value="Haloacid_Dehalogenase"/>
    <property type="match status" value="1"/>
</dbReference>
<keyword evidence="1" id="KW-0378">Hydrolase</keyword>
<evidence type="ECO:0000313" key="1">
    <source>
        <dbReference type="EMBL" id="CUO66123.1"/>
    </source>
</evidence>
<dbReference type="GO" id="GO:0000287">
    <property type="term" value="F:magnesium ion binding"/>
    <property type="evidence" value="ECO:0007669"/>
    <property type="project" value="TreeGrafter"/>
</dbReference>
<dbReference type="InterPro" id="IPR000150">
    <property type="entry name" value="Cof"/>
</dbReference>
<dbReference type="InterPro" id="IPR023214">
    <property type="entry name" value="HAD_sf"/>
</dbReference>
<evidence type="ECO:0000313" key="2">
    <source>
        <dbReference type="Proteomes" id="UP000095594"/>
    </source>
</evidence>
<dbReference type="PANTHER" id="PTHR10000:SF8">
    <property type="entry name" value="HAD SUPERFAMILY HYDROLASE-LIKE, TYPE 3"/>
    <property type="match status" value="1"/>
</dbReference>
<dbReference type="CDD" id="cd07516">
    <property type="entry name" value="HAD_Pase"/>
    <property type="match status" value="1"/>
</dbReference>
<dbReference type="AlphaFoldDB" id="A0A174GUC1"/>
<dbReference type="Proteomes" id="UP000095594">
    <property type="component" value="Unassembled WGS sequence"/>
</dbReference>
<accession>A0A174GUC1</accession>